<dbReference type="Proteomes" id="UP000092993">
    <property type="component" value="Unassembled WGS sequence"/>
</dbReference>
<dbReference type="AlphaFoldDB" id="A0A1C7MQ52"/>
<accession>A0A1C7MQ52</accession>
<protein>
    <submittedName>
        <fullName evidence="1">Uncharacterized protein</fullName>
    </submittedName>
</protein>
<keyword evidence="2" id="KW-1185">Reference proteome</keyword>
<reference evidence="1 2" key="1">
    <citation type="submission" date="2016-03" db="EMBL/GenBank/DDBJ databases">
        <title>Whole genome sequencing of Grifola frondosa 9006-11.</title>
        <authorList>
            <person name="Min B."/>
            <person name="Park H."/>
            <person name="Kim J.-G."/>
            <person name="Cho H."/>
            <person name="Oh Y.-L."/>
            <person name="Kong W.-S."/>
            <person name="Choi I.-G."/>
        </authorList>
    </citation>
    <scope>NUCLEOTIDE SEQUENCE [LARGE SCALE GENOMIC DNA]</scope>
    <source>
        <strain evidence="1 2">9006-11</strain>
    </source>
</reference>
<proteinExistence type="predicted"/>
<comment type="caution">
    <text evidence="1">The sequence shown here is derived from an EMBL/GenBank/DDBJ whole genome shotgun (WGS) entry which is preliminary data.</text>
</comment>
<organism evidence="1 2">
    <name type="scientific">Grifola frondosa</name>
    <name type="common">Maitake</name>
    <name type="synonym">Polyporus frondosus</name>
    <dbReference type="NCBI Taxonomy" id="5627"/>
    <lineage>
        <taxon>Eukaryota</taxon>
        <taxon>Fungi</taxon>
        <taxon>Dikarya</taxon>
        <taxon>Basidiomycota</taxon>
        <taxon>Agaricomycotina</taxon>
        <taxon>Agaricomycetes</taxon>
        <taxon>Polyporales</taxon>
        <taxon>Grifolaceae</taxon>
        <taxon>Grifola</taxon>
    </lineage>
</organism>
<sequence>MLAQEAANLSATEHVIEHEEARAASLARLRVRGIHGAPGARCRSAKRCLHASDAECGAPAQLGRDCEQAWKHVRHGLAASIHNTEDAGNARSPGTFAGVSWPNSGHGDSVVTPTATSIHATDVSAARIFPKRSLHIQRSEAWH</sequence>
<dbReference type="EMBL" id="LUGG01000001">
    <property type="protein sequence ID" value="OBZ79010.1"/>
    <property type="molecule type" value="Genomic_DNA"/>
</dbReference>
<gene>
    <name evidence="1" type="ORF">A0H81_00534</name>
</gene>
<name>A0A1C7MQ52_GRIFR</name>
<evidence type="ECO:0000313" key="2">
    <source>
        <dbReference type="Proteomes" id="UP000092993"/>
    </source>
</evidence>
<evidence type="ECO:0000313" key="1">
    <source>
        <dbReference type="EMBL" id="OBZ79010.1"/>
    </source>
</evidence>